<gene>
    <name evidence="8" type="ORF">PHYSODRAFT_471162</name>
</gene>
<dbReference type="EMBL" id="JH159151">
    <property type="protein sequence ID" value="EGZ28394.1"/>
    <property type="molecule type" value="Genomic_DNA"/>
</dbReference>
<keyword evidence="1" id="KW-0479">Metal-binding</keyword>
<dbReference type="GeneID" id="20654059"/>
<proteinExistence type="predicted"/>
<evidence type="ECO:0000256" key="3">
    <source>
        <dbReference type="ARBA" id="ARBA00022833"/>
    </source>
</evidence>
<evidence type="ECO:0000256" key="5">
    <source>
        <dbReference type="SAM" id="MobiDB-lite"/>
    </source>
</evidence>
<dbReference type="SMR" id="G4YG51"/>
<evidence type="ECO:0000313" key="9">
    <source>
        <dbReference type="Proteomes" id="UP000002640"/>
    </source>
</evidence>
<dbReference type="PANTHER" id="PTHR23123">
    <property type="entry name" value="PHD/F-BOX CONTAINING PROTEIN"/>
    <property type="match status" value="1"/>
</dbReference>
<keyword evidence="2 4" id="KW-0863">Zinc-finger</keyword>
<dbReference type="InterPro" id="IPR038718">
    <property type="entry name" value="SNF2-like_sf"/>
</dbReference>
<organism evidence="8 9">
    <name type="scientific">Phytophthora sojae (strain P6497)</name>
    <name type="common">Soybean stem and root rot agent</name>
    <name type="synonym">Phytophthora megasperma f. sp. glycines</name>
    <dbReference type="NCBI Taxonomy" id="1094619"/>
    <lineage>
        <taxon>Eukaryota</taxon>
        <taxon>Sar</taxon>
        <taxon>Stramenopiles</taxon>
        <taxon>Oomycota</taxon>
        <taxon>Peronosporomycetes</taxon>
        <taxon>Peronosporales</taxon>
        <taxon>Peronosporaceae</taxon>
        <taxon>Phytophthora</taxon>
    </lineage>
</organism>
<dbReference type="CDD" id="cd22701">
    <property type="entry name" value="FHA_FKH1-like"/>
    <property type="match status" value="1"/>
</dbReference>
<dbReference type="SUPFAM" id="SSF49879">
    <property type="entry name" value="SMAD/FHA domain"/>
    <property type="match status" value="1"/>
</dbReference>
<dbReference type="GO" id="GO:0008270">
    <property type="term" value="F:zinc ion binding"/>
    <property type="evidence" value="ECO:0007669"/>
    <property type="project" value="UniProtKB-KW"/>
</dbReference>
<evidence type="ECO:0000259" key="7">
    <source>
        <dbReference type="PROSITE" id="PS51058"/>
    </source>
</evidence>
<feature type="domain" description="CXXC-type" evidence="7">
    <location>
        <begin position="277"/>
        <end position="324"/>
    </location>
</feature>
<feature type="region of interest" description="Disordered" evidence="5">
    <location>
        <begin position="334"/>
        <end position="396"/>
    </location>
</feature>
<dbReference type="InterPro" id="IPR027417">
    <property type="entry name" value="P-loop_NTPase"/>
</dbReference>
<dbReference type="Pfam" id="PF02008">
    <property type="entry name" value="zf-CXXC"/>
    <property type="match status" value="2"/>
</dbReference>
<dbReference type="RefSeq" id="XP_009515669.1">
    <property type="nucleotide sequence ID" value="XM_009517374.1"/>
</dbReference>
<evidence type="ECO:0008006" key="10">
    <source>
        <dbReference type="Google" id="ProtNLM"/>
    </source>
</evidence>
<dbReference type="KEGG" id="psoj:PHYSODRAFT_471162"/>
<dbReference type="Gene3D" id="3.40.50.10810">
    <property type="entry name" value="Tandem AAA-ATPase domain"/>
    <property type="match status" value="1"/>
</dbReference>
<evidence type="ECO:0000256" key="2">
    <source>
        <dbReference type="ARBA" id="ARBA00022771"/>
    </source>
</evidence>
<dbReference type="Gene3D" id="3.40.50.300">
    <property type="entry name" value="P-loop containing nucleotide triphosphate hydrolases"/>
    <property type="match status" value="1"/>
</dbReference>
<sequence length="747" mass="82711">MTQIASVQSTSAFYVVVAAGSDLEQWEKALSSRELVQLYPYWGRKEDRQNLLQLLSNEYFSSRKLSAHVLLTSYEVFMEDIAIVTSLQCQLSVIDIPGQGTDRIAAIWGQLLSLRCRQRLLLCHSSFEVDARKLLHFLVPELFSTRRKLLAWNSAALHSEQIRAVCDVVKAFTIATKVNNSAAFISKVESSTKVNSKREMVAMDALDKQGIVRAIEPSIMVPMKRVLVKKSRRRTTGHIPAKVPSLNTPPNELDSQLSIKAPNAVVKKRRGSDSMHGSRQRVGRCGKCAGCLTEDCMKCGHCQDMKKYGGPGLRKQSCKNRKCLNPRIWGLASRKRKRSKTKRTDPKGDLEMDEDGSVAYSSVESDGESVSTATYEFGDSDDESFQYSDATTDSPRDLLLPASDTLMSDHLTLSDLSSRSGSARSRVVRCGECEGCHAPDCMKCPHCLDMKKYGGPGLRKQTCKNRKCNAPKVVVLNHAKGGQFVDEMGNVVYSGLNDSNFPGFYEAPDTPDSSAAAVSPRIGFKSVLPPVIRECELFVKPRLEFPCKECADEFSSQLLLDFHARVEHSQPTAEDAALLSFERNASKLLTRPIYQNAMLNARIKQQENNPLGYAKLEGRDFQYFFIEPFVVLGRMEPRWCSLYRDLGFQNLKGLAAGDVDCHVGNDSMIATTHAVISWDARLKSFVIECLSLRAPISVNGREVSFSSPPAALSSRNLVQIGSSVFYFLLPKASKASTAVEGNTASQA</sequence>
<name>G4YG51_PHYSP</name>
<keyword evidence="9" id="KW-1185">Reference proteome</keyword>
<dbReference type="InterPro" id="IPR002857">
    <property type="entry name" value="Znf_CXXC"/>
</dbReference>
<evidence type="ECO:0000313" key="8">
    <source>
        <dbReference type="EMBL" id="EGZ28394.1"/>
    </source>
</evidence>
<feature type="domain" description="C2H2-type" evidence="6">
    <location>
        <begin position="545"/>
        <end position="573"/>
    </location>
</feature>
<dbReference type="Proteomes" id="UP000002640">
    <property type="component" value="Unassembled WGS sequence"/>
</dbReference>
<keyword evidence="3" id="KW-0862">Zinc</keyword>
<reference evidence="8 9" key="1">
    <citation type="journal article" date="2006" name="Science">
        <title>Phytophthora genome sequences uncover evolutionary origins and mechanisms of pathogenesis.</title>
        <authorList>
            <person name="Tyler B.M."/>
            <person name="Tripathy S."/>
            <person name="Zhang X."/>
            <person name="Dehal P."/>
            <person name="Jiang R.H."/>
            <person name="Aerts A."/>
            <person name="Arredondo F.D."/>
            <person name="Baxter L."/>
            <person name="Bensasson D."/>
            <person name="Beynon J.L."/>
            <person name="Chapman J."/>
            <person name="Damasceno C.M."/>
            <person name="Dorrance A.E."/>
            <person name="Dou D."/>
            <person name="Dickerman A.W."/>
            <person name="Dubchak I.L."/>
            <person name="Garbelotto M."/>
            <person name="Gijzen M."/>
            <person name="Gordon S.G."/>
            <person name="Govers F."/>
            <person name="Grunwald N.J."/>
            <person name="Huang W."/>
            <person name="Ivors K.L."/>
            <person name="Jones R.W."/>
            <person name="Kamoun S."/>
            <person name="Krampis K."/>
            <person name="Lamour K.H."/>
            <person name="Lee M.K."/>
            <person name="McDonald W.H."/>
            <person name="Medina M."/>
            <person name="Meijer H.J."/>
            <person name="Nordberg E.K."/>
            <person name="Maclean D.J."/>
            <person name="Ospina-Giraldo M.D."/>
            <person name="Morris P.F."/>
            <person name="Phuntumart V."/>
            <person name="Putnam N.H."/>
            <person name="Rash S."/>
            <person name="Rose J.K."/>
            <person name="Sakihama Y."/>
            <person name="Salamov A.A."/>
            <person name="Savidor A."/>
            <person name="Scheuring C.F."/>
            <person name="Smith B.M."/>
            <person name="Sobral B.W."/>
            <person name="Terry A."/>
            <person name="Torto-Alalibo T.A."/>
            <person name="Win J."/>
            <person name="Xu Z."/>
            <person name="Zhang H."/>
            <person name="Grigoriev I.V."/>
            <person name="Rokhsar D.S."/>
            <person name="Boore J.L."/>
        </authorList>
    </citation>
    <scope>NUCLEOTIDE SEQUENCE [LARGE SCALE GENOMIC DNA]</scope>
    <source>
        <strain evidence="8 9">P6497</strain>
    </source>
</reference>
<dbReference type="InterPro" id="IPR050690">
    <property type="entry name" value="JHDM1_Histone_Demethylase"/>
</dbReference>
<dbReference type="PROSITE" id="PS00028">
    <property type="entry name" value="ZINC_FINGER_C2H2_1"/>
    <property type="match status" value="1"/>
</dbReference>
<accession>G4YG51</accession>
<protein>
    <recommendedName>
        <fullName evidence="10">C2H2-type domain-containing protein</fullName>
    </recommendedName>
</protein>
<evidence type="ECO:0000256" key="1">
    <source>
        <dbReference type="ARBA" id="ARBA00022723"/>
    </source>
</evidence>
<feature type="domain" description="CXXC-type" evidence="7">
    <location>
        <begin position="422"/>
        <end position="469"/>
    </location>
</feature>
<dbReference type="AlphaFoldDB" id="G4YG51"/>
<dbReference type="OMA" id="WARETIL"/>
<dbReference type="GO" id="GO:0003677">
    <property type="term" value="F:DNA binding"/>
    <property type="evidence" value="ECO:0007669"/>
    <property type="project" value="InterPro"/>
</dbReference>
<feature type="region of interest" description="Disordered" evidence="5">
    <location>
        <begin position="230"/>
        <end position="253"/>
    </location>
</feature>
<dbReference type="InParanoid" id="G4YG51"/>
<feature type="compositionally biased region" description="Polar residues" evidence="5">
    <location>
        <begin position="359"/>
        <end position="374"/>
    </location>
</feature>
<dbReference type="PROSITE" id="PS50157">
    <property type="entry name" value="ZINC_FINGER_C2H2_2"/>
    <property type="match status" value="1"/>
</dbReference>
<dbReference type="InterPro" id="IPR013087">
    <property type="entry name" value="Znf_C2H2_type"/>
</dbReference>
<dbReference type="STRING" id="1094619.G4YG51"/>
<dbReference type="InterPro" id="IPR008984">
    <property type="entry name" value="SMAD_FHA_dom_sf"/>
</dbReference>
<dbReference type="PROSITE" id="PS51058">
    <property type="entry name" value="ZF_CXXC"/>
    <property type="match status" value="2"/>
</dbReference>
<evidence type="ECO:0000259" key="6">
    <source>
        <dbReference type="PROSITE" id="PS50157"/>
    </source>
</evidence>
<evidence type="ECO:0000256" key="4">
    <source>
        <dbReference type="PROSITE-ProRule" id="PRU00042"/>
    </source>
</evidence>